<evidence type="ECO:0000313" key="3">
    <source>
        <dbReference type="Proteomes" id="UP001527925"/>
    </source>
</evidence>
<reference evidence="2 3" key="1">
    <citation type="submission" date="2023-09" db="EMBL/GenBank/DDBJ databases">
        <title>Pangenome analysis of Batrachochytrium dendrobatidis and related Chytrids.</title>
        <authorList>
            <person name="Yacoub M.N."/>
            <person name="Stajich J.E."/>
            <person name="James T.Y."/>
        </authorList>
    </citation>
    <scope>NUCLEOTIDE SEQUENCE [LARGE SCALE GENOMIC DNA]</scope>
    <source>
        <strain evidence="2 3">JEL0888</strain>
    </source>
</reference>
<evidence type="ECO:0000256" key="1">
    <source>
        <dbReference type="SAM" id="Phobius"/>
    </source>
</evidence>
<feature type="transmembrane region" description="Helical" evidence="1">
    <location>
        <begin position="73"/>
        <end position="93"/>
    </location>
</feature>
<gene>
    <name evidence="2" type="ORF">HK105_203478</name>
</gene>
<sequence length="158" mass="17009">MPASDAAVLRIHPHPSDFTLVSQMTTADHDKTPLDTLSQDSFRVSARVSLRRQLAALVRKELTMKLRERTSTIVSIVTPIFILFILFMLNISLTKGITDVSPKPLATLSSNCPAGTAKTSCVSLGFTNSTNIDAVLAALVDVHASCRSRPSTLLSETG</sequence>
<accession>A0ABR4NC27</accession>
<keyword evidence="1" id="KW-0812">Transmembrane</keyword>
<keyword evidence="1" id="KW-0472">Membrane</keyword>
<keyword evidence="3" id="KW-1185">Reference proteome</keyword>
<protein>
    <submittedName>
        <fullName evidence="2">Uncharacterized protein</fullName>
    </submittedName>
</protein>
<evidence type="ECO:0000313" key="2">
    <source>
        <dbReference type="EMBL" id="KAL2917046.1"/>
    </source>
</evidence>
<dbReference type="EMBL" id="JADGIZ020000013">
    <property type="protein sequence ID" value="KAL2917046.1"/>
    <property type="molecule type" value="Genomic_DNA"/>
</dbReference>
<organism evidence="2 3">
    <name type="scientific">Polyrhizophydium stewartii</name>
    <dbReference type="NCBI Taxonomy" id="2732419"/>
    <lineage>
        <taxon>Eukaryota</taxon>
        <taxon>Fungi</taxon>
        <taxon>Fungi incertae sedis</taxon>
        <taxon>Chytridiomycota</taxon>
        <taxon>Chytridiomycota incertae sedis</taxon>
        <taxon>Chytridiomycetes</taxon>
        <taxon>Rhizophydiales</taxon>
        <taxon>Rhizophydiales incertae sedis</taxon>
        <taxon>Polyrhizophydium</taxon>
    </lineage>
</organism>
<comment type="caution">
    <text evidence="2">The sequence shown here is derived from an EMBL/GenBank/DDBJ whole genome shotgun (WGS) entry which is preliminary data.</text>
</comment>
<name>A0ABR4NC27_9FUNG</name>
<keyword evidence="1" id="KW-1133">Transmembrane helix</keyword>
<proteinExistence type="predicted"/>
<dbReference type="Proteomes" id="UP001527925">
    <property type="component" value="Unassembled WGS sequence"/>
</dbReference>